<evidence type="ECO:0000313" key="3">
    <source>
        <dbReference type="EMBL" id="VDK49401.1"/>
    </source>
</evidence>
<evidence type="ECO:0000256" key="1">
    <source>
        <dbReference type="SAM" id="MobiDB-lite"/>
    </source>
</evidence>
<feature type="region of interest" description="Disordered" evidence="1">
    <location>
        <begin position="95"/>
        <end position="129"/>
    </location>
</feature>
<sequence>MLLYAIALLFLASNVNAGLFSDVTEIKNGNTTCVIENGELTIDGVKKGNLTEAQKEELKKYNEDMDTFTNSWLTKMIESIKSAFASVFGSMWHGSEDEKKAEKPDGPVTAKPKGPVGPHFPKPLSFCHA</sequence>
<reference evidence="5" key="1">
    <citation type="submission" date="2016-04" db="UniProtKB">
        <authorList>
            <consortium name="WormBaseParasite"/>
        </authorList>
    </citation>
    <scope>IDENTIFICATION</scope>
</reference>
<reference evidence="3 4" key="2">
    <citation type="submission" date="2018-11" db="EMBL/GenBank/DDBJ databases">
        <authorList>
            <consortium name="Pathogen Informatics"/>
        </authorList>
    </citation>
    <scope>NUCLEOTIDE SEQUENCE [LARGE SCALE GENOMIC DNA]</scope>
</reference>
<dbReference type="WBParaSite" id="ASIM_0001388301-mRNA-1">
    <property type="protein sequence ID" value="ASIM_0001388301-mRNA-1"/>
    <property type="gene ID" value="ASIM_0001388301"/>
</dbReference>
<accession>A0A158PP82</accession>
<proteinExistence type="predicted"/>
<evidence type="ECO:0000313" key="4">
    <source>
        <dbReference type="Proteomes" id="UP000267096"/>
    </source>
</evidence>
<gene>
    <name evidence="3" type="ORF">ASIM_LOCUS13311</name>
</gene>
<organism evidence="5">
    <name type="scientific">Anisakis simplex</name>
    <name type="common">Herring worm</name>
    <dbReference type="NCBI Taxonomy" id="6269"/>
    <lineage>
        <taxon>Eukaryota</taxon>
        <taxon>Metazoa</taxon>
        <taxon>Ecdysozoa</taxon>
        <taxon>Nematoda</taxon>
        <taxon>Chromadorea</taxon>
        <taxon>Rhabditida</taxon>
        <taxon>Spirurina</taxon>
        <taxon>Ascaridomorpha</taxon>
        <taxon>Ascaridoidea</taxon>
        <taxon>Anisakidae</taxon>
        <taxon>Anisakis</taxon>
        <taxon>Anisakis simplex complex</taxon>
    </lineage>
</organism>
<keyword evidence="4" id="KW-1185">Reference proteome</keyword>
<feature type="signal peptide" evidence="2">
    <location>
        <begin position="1"/>
        <end position="17"/>
    </location>
</feature>
<dbReference type="AlphaFoldDB" id="A0A158PP82"/>
<feature type="chain" id="PRO_5043135213" evidence="2">
    <location>
        <begin position="18"/>
        <end position="129"/>
    </location>
</feature>
<feature type="compositionally biased region" description="Basic and acidic residues" evidence="1">
    <location>
        <begin position="95"/>
        <end position="105"/>
    </location>
</feature>
<protein>
    <submittedName>
        <fullName evidence="5">Pepsin inhibitor-3-like repeated domain-containing protein</fullName>
    </submittedName>
</protein>
<dbReference type="InterPro" id="IPR038412">
    <property type="entry name" value="Pepsin-I3_sf"/>
</dbReference>
<dbReference type="EMBL" id="UYRR01031359">
    <property type="protein sequence ID" value="VDK49401.1"/>
    <property type="molecule type" value="Genomic_DNA"/>
</dbReference>
<dbReference type="Gene3D" id="3.30.1120.50">
    <property type="entry name" value="Pepsin inhibitor-3"/>
    <property type="match status" value="1"/>
</dbReference>
<evidence type="ECO:0000313" key="5">
    <source>
        <dbReference type="WBParaSite" id="ASIM_0001388301-mRNA-1"/>
    </source>
</evidence>
<keyword evidence="2" id="KW-0732">Signal</keyword>
<name>A0A158PP82_ANISI</name>
<dbReference type="OrthoDB" id="5798179at2759"/>
<evidence type="ECO:0000256" key="2">
    <source>
        <dbReference type="SAM" id="SignalP"/>
    </source>
</evidence>
<dbReference type="Proteomes" id="UP000267096">
    <property type="component" value="Unassembled WGS sequence"/>
</dbReference>